<evidence type="ECO:0000256" key="1">
    <source>
        <dbReference type="SAM" id="SignalP"/>
    </source>
</evidence>
<dbReference type="Gene3D" id="2.30.60.10">
    <property type="entry name" value="Cyanovirin-N"/>
    <property type="match status" value="1"/>
</dbReference>
<keyword evidence="4" id="KW-1185">Reference proteome</keyword>
<proteinExistence type="predicted"/>
<comment type="caution">
    <text evidence="3">The sequence shown here is derived from an EMBL/GenBank/DDBJ whole genome shotgun (WGS) entry which is preliminary data.</text>
</comment>
<dbReference type="Pfam" id="PF08881">
    <property type="entry name" value="CVNH"/>
    <property type="match status" value="1"/>
</dbReference>
<dbReference type="Proteomes" id="UP001390339">
    <property type="component" value="Unassembled WGS sequence"/>
</dbReference>
<feature type="domain" description="Cyanovirin-N" evidence="2">
    <location>
        <begin position="21"/>
        <end position="125"/>
    </location>
</feature>
<dbReference type="InterPro" id="IPR011058">
    <property type="entry name" value="Cyanovirin-N"/>
</dbReference>
<evidence type="ECO:0000313" key="4">
    <source>
        <dbReference type="Proteomes" id="UP001390339"/>
    </source>
</evidence>
<protein>
    <recommendedName>
        <fullName evidence="2">Cyanovirin-N domain-containing protein</fullName>
    </recommendedName>
</protein>
<reference evidence="3 4" key="1">
    <citation type="journal article" date="2024" name="IMA Fungus">
        <title>Apiospora arundinis, a panoply of carbohydrate-active enzymes and secondary metabolites.</title>
        <authorList>
            <person name="Sorensen T."/>
            <person name="Petersen C."/>
            <person name="Muurmann A.T."/>
            <person name="Christiansen J.V."/>
            <person name="Brundto M.L."/>
            <person name="Overgaard C.K."/>
            <person name="Boysen A.T."/>
            <person name="Wollenberg R.D."/>
            <person name="Larsen T.O."/>
            <person name="Sorensen J.L."/>
            <person name="Nielsen K.L."/>
            <person name="Sondergaard T.E."/>
        </authorList>
    </citation>
    <scope>NUCLEOTIDE SEQUENCE [LARGE SCALE GENOMIC DNA]</scope>
    <source>
        <strain evidence="3 4">AAU 773</strain>
    </source>
</reference>
<sequence>MKVISVLSTLVAVAAAGDWGNTCHDEKFDAATGVVTANCDTGDNTGTLQATTVNLNSCFGWNGKSLVGESGGNYGQSCTGCTLNRIQDPIYFTRFDPWLNCTCGDAPVDTGFNTARVVSNKFGALLC</sequence>
<gene>
    <name evidence="3" type="ORF">PGQ11_001659</name>
</gene>
<evidence type="ECO:0000259" key="2">
    <source>
        <dbReference type="Pfam" id="PF08881"/>
    </source>
</evidence>
<organism evidence="3 4">
    <name type="scientific">Apiospora arundinis</name>
    <dbReference type="NCBI Taxonomy" id="335852"/>
    <lineage>
        <taxon>Eukaryota</taxon>
        <taxon>Fungi</taxon>
        <taxon>Dikarya</taxon>
        <taxon>Ascomycota</taxon>
        <taxon>Pezizomycotina</taxon>
        <taxon>Sordariomycetes</taxon>
        <taxon>Xylariomycetidae</taxon>
        <taxon>Amphisphaeriales</taxon>
        <taxon>Apiosporaceae</taxon>
        <taxon>Apiospora</taxon>
    </lineage>
</organism>
<keyword evidence="1" id="KW-0732">Signal</keyword>
<dbReference type="InterPro" id="IPR036673">
    <property type="entry name" value="Cyanovirin-N_sf"/>
</dbReference>
<accession>A0ABR2JGR1</accession>
<feature type="signal peptide" evidence="1">
    <location>
        <begin position="1"/>
        <end position="16"/>
    </location>
</feature>
<feature type="chain" id="PRO_5047443821" description="Cyanovirin-N domain-containing protein" evidence="1">
    <location>
        <begin position="17"/>
        <end position="127"/>
    </location>
</feature>
<name>A0ABR2JGR1_9PEZI</name>
<dbReference type="EMBL" id="JAPCWZ010000002">
    <property type="protein sequence ID" value="KAK8876713.1"/>
    <property type="molecule type" value="Genomic_DNA"/>
</dbReference>
<dbReference type="SUPFAM" id="SSF51322">
    <property type="entry name" value="Cyanovirin-N"/>
    <property type="match status" value="1"/>
</dbReference>
<evidence type="ECO:0000313" key="3">
    <source>
        <dbReference type="EMBL" id="KAK8876713.1"/>
    </source>
</evidence>